<evidence type="ECO:0000256" key="1">
    <source>
        <dbReference type="ARBA" id="ARBA00023015"/>
    </source>
</evidence>
<dbReference type="PANTHER" id="PTHR40661">
    <property type="match status" value="1"/>
</dbReference>
<name>A0ABP9M5W2_9BURK</name>
<dbReference type="InterPro" id="IPR039418">
    <property type="entry name" value="LexA-like"/>
</dbReference>
<sequence>MKKMDERMQRLYRAAYSLGKLSSDHDQVGLARLLNLSQQIVHNWENRGPSKDGLLKAQMELGINATWVMESQGPMFISEHASLIDQAKFDVLDAAAECGKGCVNQEHPEVVSSLTMPLEVANRMIGSSNRGDNIKIIVAVNDSMMPTINPGDLLFVDVTVREYGGESIYLLLHGGEVLCKRLSLAGAELMVSSDNRAYPSWQWSDRLESTRILGKVIRALPMDFKRFNAI</sequence>
<dbReference type="RefSeq" id="WP_345371190.1">
    <property type="nucleotide sequence ID" value="NZ_BAABKD010000011.1"/>
</dbReference>
<dbReference type="CDD" id="cd06529">
    <property type="entry name" value="S24_LexA-like"/>
    <property type="match status" value="1"/>
</dbReference>
<dbReference type="SUPFAM" id="SSF51306">
    <property type="entry name" value="LexA/Signal peptidase"/>
    <property type="match status" value="1"/>
</dbReference>
<protein>
    <submittedName>
        <fullName evidence="5">Helix-turn-helix transcriptional regulator</fullName>
    </submittedName>
</protein>
<dbReference type="Pfam" id="PF00717">
    <property type="entry name" value="Peptidase_S24"/>
    <property type="match status" value="1"/>
</dbReference>
<evidence type="ECO:0000256" key="3">
    <source>
        <dbReference type="ARBA" id="ARBA00023163"/>
    </source>
</evidence>
<comment type="caution">
    <text evidence="5">The sequence shown here is derived from an EMBL/GenBank/DDBJ whole genome shotgun (WGS) entry which is preliminary data.</text>
</comment>
<dbReference type="Proteomes" id="UP001500227">
    <property type="component" value="Unassembled WGS sequence"/>
</dbReference>
<dbReference type="PANTHER" id="PTHR40661:SF3">
    <property type="entry name" value="FELS-1 PROPHAGE TRANSCRIPTIONAL REGULATOR"/>
    <property type="match status" value="1"/>
</dbReference>
<evidence type="ECO:0000259" key="4">
    <source>
        <dbReference type="Pfam" id="PF00717"/>
    </source>
</evidence>
<accession>A0ABP9M5W2</accession>
<evidence type="ECO:0000313" key="6">
    <source>
        <dbReference type="Proteomes" id="UP001500227"/>
    </source>
</evidence>
<evidence type="ECO:0000256" key="2">
    <source>
        <dbReference type="ARBA" id="ARBA00023125"/>
    </source>
</evidence>
<keyword evidence="2" id="KW-0238">DNA-binding</keyword>
<gene>
    <name evidence="5" type="ORF">GCM10023337_17640</name>
</gene>
<dbReference type="InterPro" id="IPR036286">
    <property type="entry name" value="LexA/Signal_pep-like_sf"/>
</dbReference>
<dbReference type="EMBL" id="BAABKD010000011">
    <property type="protein sequence ID" value="GAA5091630.1"/>
    <property type="molecule type" value="Genomic_DNA"/>
</dbReference>
<organism evidence="5 6">
    <name type="scientific">Paenalcaligenes hermetiae</name>
    <dbReference type="NCBI Taxonomy" id="1157987"/>
    <lineage>
        <taxon>Bacteria</taxon>
        <taxon>Pseudomonadati</taxon>
        <taxon>Pseudomonadota</taxon>
        <taxon>Betaproteobacteria</taxon>
        <taxon>Burkholderiales</taxon>
        <taxon>Alcaligenaceae</taxon>
        <taxon>Paenalcaligenes</taxon>
    </lineage>
</organism>
<reference evidence="6" key="1">
    <citation type="journal article" date="2019" name="Int. J. Syst. Evol. Microbiol.">
        <title>The Global Catalogue of Microorganisms (GCM) 10K type strain sequencing project: providing services to taxonomists for standard genome sequencing and annotation.</title>
        <authorList>
            <consortium name="The Broad Institute Genomics Platform"/>
            <consortium name="The Broad Institute Genome Sequencing Center for Infectious Disease"/>
            <person name="Wu L."/>
            <person name="Ma J."/>
        </authorList>
    </citation>
    <scope>NUCLEOTIDE SEQUENCE [LARGE SCALE GENOMIC DNA]</scope>
    <source>
        <strain evidence="6">JCM 18423</strain>
    </source>
</reference>
<keyword evidence="6" id="KW-1185">Reference proteome</keyword>
<dbReference type="InterPro" id="IPR015927">
    <property type="entry name" value="Peptidase_S24_S26A/B/C"/>
</dbReference>
<keyword evidence="3" id="KW-0804">Transcription</keyword>
<dbReference type="Gene3D" id="2.10.109.10">
    <property type="entry name" value="Umud Fragment, subunit A"/>
    <property type="match status" value="1"/>
</dbReference>
<feature type="domain" description="Peptidase S24/S26A/S26B/S26C" evidence="4">
    <location>
        <begin position="97"/>
        <end position="217"/>
    </location>
</feature>
<proteinExistence type="predicted"/>
<keyword evidence="1" id="KW-0805">Transcription regulation</keyword>
<evidence type="ECO:0000313" key="5">
    <source>
        <dbReference type="EMBL" id="GAA5091630.1"/>
    </source>
</evidence>